<evidence type="ECO:0000313" key="2">
    <source>
        <dbReference type="Proteomes" id="UP000250870"/>
    </source>
</evidence>
<dbReference type="EMBL" id="NSCI01000064">
    <property type="protein sequence ID" value="RAW82228.1"/>
    <property type="molecule type" value="Genomic_DNA"/>
</dbReference>
<comment type="caution">
    <text evidence="1">The sequence shown here is derived from an EMBL/GenBank/DDBJ whole genome shotgun (WGS) entry which is preliminary data.</text>
</comment>
<gene>
    <name evidence="1" type="ORF">CKY01_22215</name>
</gene>
<organism evidence="1 2">
    <name type="scientific">Photorhabdus laumondii subsp. clarkei</name>
    <dbReference type="NCBI Taxonomy" id="2029685"/>
    <lineage>
        <taxon>Bacteria</taxon>
        <taxon>Pseudomonadati</taxon>
        <taxon>Pseudomonadota</taxon>
        <taxon>Gammaproteobacteria</taxon>
        <taxon>Enterobacterales</taxon>
        <taxon>Morganellaceae</taxon>
        <taxon>Photorhabdus</taxon>
    </lineage>
</organism>
<name>A0A329VAA2_9GAMM</name>
<sequence length="84" mass="9552">MNTNPNLRYKVKIKKIQLLMEDNPSEGDNSRVYTSENEELYFFHGLSTSVGQAIFNLLCLNVECDLQLVGGNRIKGVRVHINPN</sequence>
<dbReference type="Proteomes" id="UP000250870">
    <property type="component" value="Unassembled WGS sequence"/>
</dbReference>
<dbReference type="AlphaFoldDB" id="A0A329VAA2"/>
<reference evidence="1 2" key="1">
    <citation type="journal article" date="2018" name="Int. J. Syst. Evol. Microbiol.">
        <title>Whole-genome-based revisit of Photorhabdus phylogeny: proposal for the elevation of most Photorhabdus subspecies to the species level and description of one novel species Photorhabdus bodei sp. nov., and one novel subspecies Photorhabdus laumondii subsp. clarkei subsp. nov.</title>
        <authorList>
            <person name="Machado R.A.R."/>
            <person name="Wuthrich D."/>
            <person name="Kuhnert P."/>
            <person name="Arce C.C.M."/>
            <person name="Thonen L."/>
            <person name="Ruiz C."/>
            <person name="Zhang X."/>
            <person name="Robert C.A.M."/>
            <person name="Karimi J."/>
            <person name="Kamali S."/>
            <person name="Ma J."/>
            <person name="Bruggmann R."/>
            <person name="Erb M."/>
        </authorList>
    </citation>
    <scope>NUCLEOTIDE SEQUENCE [LARGE SCALE GENOMIC DNA]</scope>
    <source>
        <strain evidence="1 2">BOJ-47</strain>
    </source>
</reference>
<dbReference type="RefSeq" id="WP_113027193.1">
    <property type="nucleotide sequence ID" value="NZ_CAWNWQ010000064.1"/>
</dbReference>
<proteinExistence type="predicted"/>
<accession>A0A329VAA2</accession>
<protein>
    <submittedName>
        <fullName evidence="1">Uncharacterized protein</fullName>
    </submittedName>
</protein>
<evidence type="ECO:0000313" key="1">
    <source>
        <dbReference type="EMBL" id="RAW82228.1"/>
    </source>
</evidence>